<comment type="caution">
    <text evidence="3">The sequence shown here is derived from an EMBL/GenBank/DDBJ whole genome shotgun (WGS) entry which is preliminary data.</text>
</comment>
<dbReference type="SUPFAM" id="SSF64182">
    <property type="entry name" value="DHH phosphoesterases"/>
    <property type="match status" value="1"/>
</dbReference>
<evidence type="ECO:0000313" key="4">
    <source>
        <dbReference type="Proteomes" id="UP000051655"/>
    </source>
</evidence>
<keyword evidence="4" id="KW-1185">Reference proteome</keyword>
<protein>
    <recommendedName>
        <fullName evidence="5">Phosphoesterase</fullName>
    </recommendedName>
</protein>
<feature type="domain" description="DHHA1" evidence="2">
    <location>
        <begin position="243"/>
        <end position="311"/>
    </location>
</feature>
<dbReference type="Gene3D" id="3.10.310.30">
    <property type="match status" value="1"/>
</dbReference>
<evidence type="ECO:0000313" key="3">
    <source>
        <dbReference type="EMBL" id="KRN75062.1"/>
    </source>
</evidence>
<dbReference type="PANTHER" id="PTHR47618">
    <property type="entry name" value="BIFUNCTIONAL OLIGORIBONUCLEASE AND PAP PHOSPHATASE NRNA"/>
    <property type="match status" value="1"/>
</dbReference>
<dbReference type="InterPro" id="IPR038763">
    <property type="entry name" value="DHH_sf"/>
</dbReference>
<dbReference type="RefSeq" id="WP_057755159.1">
    <property type="nucleotide sequence ID" value="NZ_JQBP01000003.1"/>
</dbReference>
<evidence type="ECO:0000259" key="2">
    <source>
        <dbReference type="Pfam" id="PF02272"/>
    </source>
</evidence>
<dbReference type="PANTHER" id="PTHR47618:SF1">
    <property type="entry name" value="BIFUNCTIONAL OLIGORIBONUCLEASE AND PAP PHOSPHATASE NRNA"/>
    <property type="match status" value="1"/>
</dbReference>
<sequence length="315" mass="35041">MSAETSILASIKKYDTIILHRHQRPDPDAFGSQFGMADLIKQSFPNKAVYVVGKMKPSAEWLGTMDELENQLYDDALVIVLDTANSPRVDDERWDKAAEIIKIDHHPNEEPYGDYNWVIPGMSSTSELIFTFYQTFKDELKLSDAGAAALYYGIVGDTGRFLYATNSHTMEVVAGLMQFNFDWTNLSQIMDTISPAAAKMSGYVLSEMQLNDLGLNYIILKHDVVESFDLGDFGTAFVVPLLGKVNTAKAWIVFEEQEDQTYRVRIRSRNIVINQVAARHGGGGHPFASGAKAKDQAEIETIIAEVNATLAAQEE</sequence>
<name>A0A0R2JGR9_9LACO</name>
<dbReference type="Pfam" id="PF01368">
    <property type="entry name" value="DHH"/>
    <property type="match status" value="1"/>
</dbReference>
<dbReference type="Gene3D" id="3.90.1640.10">
    <property type="entry name" value="inorganic pyrophosphatase (n-terminal core)"/>
    <property type="match status" value="1"/>
</dbReference>
<feature type="domain" description="DDH" evidence="1">
    <location>
        <begin position="17"/>
        <end position="154"/>
    </location>
</feature>
<evidence type="ECO:0000259" key="1">
    <source>
        <dbReference type="Pfam" id="PF01368"/>
    </source>
</evidence>
<evidence type="ECO:0008006" key="5">
    <source>
        <dbReference type="Google" id="ProtNLM"/>
    </source>
</evidence>
<organism evidence="3 4">
    <name type="scientific">Weissella kandleri</name>
    <dbReference type="NCBI Taxonomy" id="1616"/>
    <lineage>
        <taxon>Bacteria</taxon>
        <taxon>Bacillati</taxon>
        <taxon>Bacillota</taxon>
        <taxon>Bacilli</taxon>
        <taxon>Lactobacillales</taxon>
        <taxon>Lactobacillaceae</taxon>
        <taxon>Weissella</taxon>
    </lineage>
</organism>
<dbReference type="Proteomes" id="UP000051655">
    <property type="component" value="Unassembled WGS sequence"/>
</dbReference>
<gene>
    <name evidence="3" type="ORF">IV73_GL000822</name>
</gene>
<dbReference type="STRING" id="1616.IV73_GL000822"/>
<accession>A0A0R2JGR9</accession>
<dbReference type="EMBL" id="JQBP01000003">
    <property type="protein sequence ID" value="KRN75062.1"/>
    <property type="molecule type" value="Genomic_DNA"/>
</dbReference>
<dbReference type="Pfam" id="PF02272">
    <property type="entry name" value="DHHA1"/>
    <property type="match status" value="1"/>
</dbReference>
<dbReference type="InterPro" id="IPR003156">
    <property type="entry name" value="DHHA1_dom"/>
</dbReference>
<proteinExistence type="predicted"/>
<dbReference type="OrthoDB" id="9803668at2"/>
<dbReference type="AlphaFoldDB" id="A0A0R2JGR9"/>
<dbReference type="PATRIC" id="fig|1616.3.peg.842"/>
<dbReference type="GO" id="GO:0003676">
    <property type="term" value="F:nucleic acid binding"/>
    <property type="evidence" value="ECO:0007669"/>
    <property type="project" value="InterPro"/>
</dbReference>
<dbReference type="InterPro" id="IPR051319">
    <property type="entry name" value="Oligoribo/pAp-PDE_c-di-AMP_PDE"/>
</dbReference>
<reference evidence="3 4" key="1">
    <citation type="journal article" date="2015" name="Genome Announc.">
        <title>Expanding the biotechnology potential of lactobacilli through comparative genomics of 213 strains and associated genera.</title>
        <authorList>
            <person name="Sun Z."/>
            <person name="Harris H.M."/>
            <person name="McCann A."/>
            <person name="Guo C."/>
            <person name="Argimon S."/>
            <person name="Zhang W."/>
            <person name="Yang X."/>
            <person name="Jeffery I.B."/>
            <person name="Cooney J.C."/>
            <person name="Kagawa T.F."/>
            <person name="Liu W."/>
            <person name="Song Y."/>
            <person name="Salvetti E."/>
            <person name="Wrobel A."/>
            <person name="Rasinkangas P."/>
            <person name="Parkhill J."/>
            <person name="Rea M.C."/>
            <person name="O'Sullivan O."/>
            <person name="Ritari J."/>
            <person name="Douillard F.P."/>
            <person name="Paul Ross R."/>
            <person name="Yang R."/>
            <person name="Briner A.E."/>
            <person name="Felis G.E."/>
            <person name="de Vos W.M."/>
            <person name="Barrangou R."/>
            <person name="Klaenhammer T.R."/>
            <person name="Caufield P.W."/>
            <person name="Cui Y."/>
            <person name="Zhang H."/>
            <person name="O'Toole P.W."/>
        </authorList>
    </citation>
    <scope>NUCLEOTIDE SEQUENCE [LARGE SCALE GENOMIC DNA]</scope>
    <source>
        <strain evidence="3 4">DSM 20593</strain>
    </source>
</reference>
<dbReference type="InterPro" id="IPR001667">
    <property type="entry name" value="DDH_dom"/>
</dbReference>